<dbReference type="EMBL" id="AK367250">
    <property type="protein sequence ID" value="BAJ98453.1"/>
    <property type="molecule type" value="mRNA"/>
</dbReference>
<dbReference type="PROSITE" id="PS00141">
    <property type="entry name" value="ASP_PROTEASE"/>
    <property type="match status" value="1"/>
</dbReference>
<dbReference type="GO" id="GO:0006508">
    <property type="term" value="P:proteolysis"/>
    <property type="evidence" value="ECO:0007669"/>
    <property type="project" value="InterPro"/>
</dbReference>
<organism evidence="1">
    <name type="scientific">Hordeum vulgare subsp. vulgare</name>
    <name type="common">Domesticated barley</name>
    <dbReference type="NCBI Taxonomy" id="112509"/>
    <lineage>
        <taxon>Eukaryota</taxon>
        <taxon>Viridiplantae</taxon>
        <taxon>Streptophyta</taxon>
        <taxon>Embryophyta</taxon>
        <taxon>Tracheophyta</taxon>
        <taxon>Spermatophyta</taxon>
        <taxon>Magnoliopsida</taxon>
        <taxon>Liliopsida</taxon>
        <taxon>Poales</taxon>
        <taxon>Poaceae</taxon>
        <taxon>BOP clade</taxon>
        <taxon>Pooideae</taxon>
        <taxon>Triticodae</taxon>
        <taxon>Triticeae</taxon>
        <taxon>Hordeinae</taxon>
        <taxon>Hordeum</taxon>
    </lineage>
</organism>
<protein>
    <submittedName>
        <fullName evidence="1">Predicted protein</fullName>
    </submittedName>
</protein>
<sequence length="82" mass="8610">MAISCPTLSGGVSAMAFQLQAWIQGKEVLMLVDSGSSTSFINSSLSTFLEGVEPLPKIYKVCLADGGELSCSAMIPQCSWCS</sequence>
<proteinExistence type="evidence at transcript level"/>
<dbReference type="InterPro" id="IPR001969">
    <property type="entry name" value="Aspartic_peptidase_AS"/>
</dbReference>
<accession>F2DTN2</accession>
<dbReference type="CDD" id="cd00303">
    <property type="entry name" value="retropepsin_like"/>
    <property type="match status" value="1"/>
</dbReference>
<evidence type="ECO:0000313" key="1">
    <source>
        <dbReference type="EMBL" id="BAJ98453.1"/>
    </source>
</evidence>
<dbReference type="Gene3D" id="2.40.70.10">
    <property type="entry name" value="Acid Proteases"/>
    <property type="match status" value="1"/>
</dbReference>
<dbReference type="InterPro" id="IPR021109">
    <property type="entry name" value="Peptidase_aspartic_dom_sf"/>
</dbReference>
<dbReference type="GO" id="GO:0004190">
    <property type="term" value="F:aspartic-type endopeptidase activity"/>
    <property type="evidence" value="ECO:0007669"/>
    <property type="project" value="InterPro"/>
</dbReference>
<name>F2DTN2_HORVV</name>
<reference evidence="1" key="1">
    <citation type="journal article" date="2011" name="Plant Physiol.">
        <title>Comprehensive sequence analysis of 24,783 barley full-length cDNAs derived from 12 clone libraries.</title>
        <authorList>
            <person name="Matsumoto T."/>
            <person name="Tanaka T."/>
            <person name="Sakai H."/>
            <person name="Amano N."/>
            <person name="Kanamori H."/>
            <person name="Kurita K."/>
            <person name="Kikuta A."/>
            <person name="Kamiya K."/>
            <person name="Yamamoto M."/>
            <person name="Ikawa H."/>
            <person name="Fujii N."/>
            <person name="Hori K."/>
            <person name="Itoh T."/>
            <person name="Sato K."/>
        </authorList>
    </citation>
    <scope>NUCLEOTIDE SEQUENCE</scope>
    <source>
        <tissue evidence="1">Shoot and root</tissue>
    </source>
</reference>
<dbReference type="AlphaFoldDB" id="F2DTN2"/>